<dbReference type="Gene3D" id="3.40.50.1000">
    <property type="entry name" value="HAD superfamily/HAD-like"/>
    <property type="match status" value="1"/>
</dbReference>
<keyword evidence="15 16" id="KW-0472">Membrane</keyword>
<dbReference type="InterPro" id="IPR008250">
    <property type="entry name" value="ATPase_P-typ_transduc_dom_A_sf"/>
</dbReference>
<evidence type="ECO:0000256" key="7">
    <source>
        <dbReference type="ARBA" id="ARBA00022741"/>
    </source>
</evidence>
<keyword evidence="16" id="KW-1003">Cell membrane</keyword>
<dbReference type="Pfam" id="PF00403">
    <property type="entry name" value="HMA"/>
    <property type="match status" value="2"/>
</dbReference>
<protein>
    <submittedName>
        <fullName evidence="18">Heavy metal translocating P-type ATPase</fullName>
    </submittedName>
</protein>
<dbReference type="Pfam" id="PF00702">
    <property type="entry name" value="Hydrolase"/>
    <property type="match status" value="1"/>
</dbReference>
<evidence type="ECO:0000259" key="17">
    <source>
        <dbReference type="PROSITE" id="PS50846"/>
    </source>
</evidence>
<dbReference type="SUPFAM" id="SSF55008">
    <property type="entry name" value="HMA, heavy metal-associated domain"/>
    <property type="match status" value="2"/>
</dbReference>
<dbReference type="RefSeq" id="WP_323578906.1">
    <property type="nucleotide sequence ID" value="NZ_JAYGJQ010000003.1"/>
</dbReference>
<dbReference type="PRINTS" id="PR00119">
    <property type="entry name" value="CATATPASE"/>
</dbReference>
<keyword evidence="11" id="KW-1278">Translocase</keyword>
<keyword evidence="8" id="KW-0187">Copper transport</keyword>
<evidence type="ECO:0000256" key="12">
    <source>
        <dbReference type="ARBA" id="ARBA00022989"/>
    </source>
</evidence>
<dbReference type="PANTHER" id="PTHR43520">
    <property type="entry name" value="ATP7, ISOFORM B"/>
    <property type="match status" value="1"/>
</dbReference>
<evidence type="ECO:0000256" key="11">
    <source>
        <dbReference type="ARBA" id="ARBA00022967"/>
    </source>
</evidence>
<dbReference type="SFLD" id="SFLDS00003">
    <property type="entry name" value="Haloacid_Dehalogenase"/>
    <property type="match status" value="1"/>
</dbReference>
<keyword evidence="13" id="KW-0186">Copper</keyword>
<dbReference type="NCBIfam" id="TIGR01525">
    <property type="entry name" value="ATPase-IB_hvy"/>
    <property type="match status" value="1"/>
</dbReference>
<evidence type="ECO:0000256" key="5">
    <source>
        <dbReference type="ARBA" id="ARBA00022723"/>
    </source>
</evidence>
<dbReference type="InterPro" id="IPR018303">
    <property type="entry name" value="ATPase_P-typ_P_site"/>
</dbReference>
<dbReference type="NCBIfam" id="TIGR00003">
    <property type="entry name" value="copper ion binding protein"/>
    <property type="match status" value="2"/>
</dbReference>
<dbReference type="InterPro" id="IPR001757">
    <property type="entry name" value="P_typ_ATPase"/>
</dbReference>
<dbReference type="NCBIfam" id="TIGR01511">
    <property type="entry name" value="ATPase-IB1_Cu"/>
    <property type="match status" value="1"/>
</dbReference>
<dbReference type="CDD" id="cd00371">
    <property type="entry name" value="HMA"/>
    <property type="match status" value="2"/>
</dbReference>
<dbReference type="EMBL" id="JAYGJQ010000003">
    <property type="protein sequence ID" value="MEA9358487.1"/>
    <property type="molecule type" value="Genomic_DNA"/>
</dbReference>
<dbReference type="SUPFAM" id="SSF81665">
    <property type="entry name" value="Calcium ATPase, transmembrane domain M"/>
    <property type="match status" value="1"/>
</dbReference>
<evidence type="ECO:0000256" key="8">
    <source>
        <dbReference type="ARBA" id="ARBA00022796"/>
    </source>
</evidence>
<keyword evidence="12 16" id="KW-1133">Transmembrane helix</keyword>
<evidence type="ECO:0000256" key="15">
    <source>
        <dbReference type="ARBA" id="ARBA00023136"/>
    </source>
</evidence>
<evidence type="ECO:0000256" key="13">
    <source>
        <dbReference type="ARBA" id="ARBA00023008"/>
    </source>
</evidence>
<evidence type="ECO:0000256" key="16">
    <source>
        <dbReference type="RuleBase" id="RU362081"/>
    </source>
</evidence>
<feature type="transmembrane region" description="Helical" evidence="16">
    <location>
        <begin position="160"/>
        <end position="179"/>
    </location>
</feature>
<organism evidence="18 19">
    <name type="scientific">Bacteriovorax antarcticus</name>
    <dbReference type="NCBI Taxonomy" id="3088717"/>
    <lineage>
        <taxon>Bacteria</taxon>
        <taxon>Pseudomonadati</taxon>
        <taxon>Bdellovibrionota</taxon>
        <taxon>Bacteriovoracia</taxon>
        <taxon>Bacteriovoracales</taxon>
        <taxon>Bacteriovoracaceae</taxon>
        <taxon>Bacteriovorax</taxon>
    </lineage>
</organism>
<dbReference type="SUPFAM" id="SSF81653">
    <property type="entry name" value="Calcium ATPase, transduction domain A"/>
    <property type="match status" value="1"/>
</dbReference>
<evidence type="ECO:0000256" key="9">
    <source>
        <dbReference type="ARBA" id="ARBA00022840"/>
    </source>
</evidence>
<dbReference type="InterPro" id="IPR036163">
    <property type="entry name" value="HMA_dom_sf"/>
</dbReference>
<dbReference type="InterPro" id="IPR006121">
    <property type="entry name" value="HMA_dom"/>
</dbReference>
<dbReference type="InterPro" id="IPR027256">
    <property type="entry name" value="P-typ_ATPase_IB"/>
</dbReference>
<dbReference type="NCBIfam" id="TIGR01494">
    <property type="entry name" value="ATPase_P-type"/>
    <property type="match status" value="1"/>
</dbReference>
<keyword evidence="6" id="KW-0677">Repeat</keyword>
<dbReference type="PRINTS" id="PR00943">
    <property type="entry name" value="CUATPASE"/>
</dbReference>
<keyword evidence="14" id="KW-0406">Ion transport</keyword>
<dbReference type="InterPro" id="IPR036412">
    <property type="entry name" value="HAD-like_sf"/>
</dbReference>
<dbReference type="SFLD" id="SFLDF00027">
    <property type="entry name" value="p-type_atpase"/>
    <property type="match status" value="1"/>
</dbReference>
<dbReference type="InterPro" id="IPR023299">
    <property type="entry name" value="ATPase_P-typ_cyto_dom_N"/>
</dbReference>
<feature type="domain" description="HMA" evidence="17">
    <location>
        <begin position="6"/>
        <end position="71"/>
    </location>
</feature>
<comment type="subcellular location">
    <subcellularLocation>
        <location evidence="16">Cell membrane</location>
    </subcellularLocation>
    <subcellularLocation>
        <location evidence="1">Endomembrane system</location>
        <topology evidence="1">Multi-pass membrane protein</topology>
    </subcellularLocation>
</comment>
<feature type="transmembrane region" description="Helical" evidence="16">
    <location>
        <begin position="775"/>
        <end position="795"/>
    </location>
</feature>
<dbReference type="Proteomes" id="UP001302274">
    <property type="component" value="Unassembled WGS sequence"/>
</dbReference>
<name>A0ABU5W0Z3_9BACT</name>
<feature type="transmembrane region" description="Helical" evidence="16">
    <location>
        <begin position="191"/>
        <end position="213"/>
    </location>
</feature>
<gene>
    <name evidence="18" type="ORF">SHI21_19780</name>
</gene>
<feature type="transmembrane region" description="Helical" evidence="16">
    <location>
        <begin position="410"/>
        <end position="432"/>
    </location>
</feature>
<accession>A0ABU5W0Z3</accession>
<reference evidence="18 19" key="1">
    <citation type="submission" date="2023-11" db="EMBL/GenBank/DDBJ databases">
        <title>A Novel Polar Bacteriovorax (B. antarcticus) Isolated from the Biocrust in Antarctica.</title>
        <authorList>
            <person name="Mun W."/>
            <person name="Choi S.Y."/>
            <person name="Mitchell R.J."/>
        </authorList>
    </citation>
    <scope>NUCLEOTIDE SEQUENCE [LARGE SCALE GENOMIC DNA]</scope>
    <source>
        <strain evidence="18 19">PP10</strain>
    </source>
</reference>
<keyword evidence="5 16" id="KW-0479">Metal-binding</keyword>
<evidence type="ECO:0000313" key="19">
    <source>
        <dbReference type="Proteomes" id="UP001302274"/>
    </source>
</evidence>
<dbReference type="InterPro" id="IPR044492">
    <property type="entry name" value="P_typ_ATPase_HD_dom"/>
</dbReference>
<dbReference type="InterPro" id="IPR023214">
    <property type="entry name" value="HAD_sf"/>
</dbReference>
<evidence type="ECO:0000256" key="6">
    <source>
        <dbReference type="ARBA" id="ARBA00022737"/>
    </source>
</evidence>
<evidence type="ECO:0000256" key="4">
    <source>
        <dbReference type="ARBA" id="ARBA00022692"/>
    </source>
</evidence>
<feature type="transmembrane region" description="Helical" evidence="16">
    <location>
        <begin position="257"/>
        <end position="275"/>
    </location>
</feature>
<feature type="transmembrane region" description="Helical" evidence="16">
    <location>
        <begin position="438"/>
        <end position="458"/>
    </location>
</feature>
<feature type="domain" description="HMA" evidence="17">
    <location>
        <begin position="73"/>
        <end position="139"/>
    </location>
</feature>
<dbReference type="Gene3D" id="3.30.70.100">
    <property type="match status" value="2"/>
</dbReference>
<feature type="transmembrane region" description="Helical" evidence="16">
    <location>
        <begin position="225"/>
        <end position="245"/>
    </location>
</feature>
<evidence type="ECO:0000256" key="10">
    <source>
        <dbReference type="ARBA" id="ARBA00022842"/>
    </source>
</evidence>
<keyword evidence="4 16" id="KW-0812">Transmembrane</keyword>
<evidence type="ECO:0000313" key="18">
    <source>
        <dbReference type="EMBL" id="MEA9358487.1"/>
    </source>
</evidence>
<dbReference type="PROSITE" id="PS01229">
    <property type="entry name" value="COF_2"/>
    <property type="match status" value="1"/>
</dbReference>
<keyword evidence="7 16" id="KW-0547">Nucleotide-binding</keyword>
<evidence type="ECO:0000256" key="14">
    <source>
        <dbReference type="ARBA" id="ARBA00023065"/>
    </source>
</evidence>
<dbReference type="CDD" id="cd02094">
    <property type="entry name" value="P-type_ATPase_Cu-like"/>
    <property type="match status" value="1"/>
</dbReference>
<evidence type="ECO:0000256" key="2">
    <source>
        <dbReference type="ARBA" id="ARBA00006024"/>
    </source>
</evidence>
<dbReference type="SUPFAM" id="SSF56784">
    <property type="entry name" value="HAD-like"/>
    <property type="match status" value="1"/>
</dbReference>
<dbReference type="InterPro" id="IPR023298">
    <property type="entry name" value="ATPase_P-typ_TM_dom_sf"/>
</dbReference>
<keyword evidence="19" id="KW-1185">Reference proteome</keyword>
<dbReference type="Pfam" id="PF00122">
    <property type="entry name" value="E1-E2_ATPase"/>
    <property type="match status" value="1"/>
</dbReference>
<dbReference type="SFLD" id="SFLDG00002">
    <property type="entry name" value="C1.7:_P-type_atpase_like"/>
    <property type="match status" value="1"/>
</dbReference>
<dbReference type="InterPro" id="IPR059000">
    <property type="entry name" value="ATPase_P-type_domA"/>
</dbReference>
<proteinExistence type="inferred from homology"/>
<keyword evidence="10" id="KW-0460">Magnesium</keyword>
<dbReference type="InterPro" id="IPR017969">
    <property type="entry name" value="Heavy-metal-associated_CS"/>
</dbReference>
<dbReference type="InterPro" id="IPR006122">
    <property type="entry name" value="HMA_Cu_ion-bd"/>
</dbReference>
<keyword evidence="9 16" id="KW-0067">ATP-binding</keyword>
<dbReference type="PROSITE" id="PS00154">
    <property type="entry name" value="ATPASE_E1_E2"/>
    <property type="match status" value="1"/>
</dbReference>
<dbReference type="PROSITE" id="PS50846">
    <property type="entry name" value="HMA_2"/>
    <property type="match status" value="2"/>
</dbReference>
<comment type="caution">
    <text evidence="18">The sequence shown here is derived from an EMBL/GenBank/DDBJ whole genome shotgun (WGS) entry which is preliminary data.</text>
</comment>
<evidence type="ECO:0000256" key="1">
    <source>
        <dbReference type="ARBA" id="ARBA00004127"/>
    </source>
</evidence>
<keyword evidence="3" id="KW-0813">Transport</keyword>
<evidence type="ECO:0000256" key="3">
    <source>
        <dbReference type="ARBA" id="ARBA00022448"/>
    </source>
</evidence>
<feature type="transmembrane region" description="Helical" evidence="16">
    <location>
        <begin position="752"/>
        <end position="769"/>
    </location>
</feature>
<comment type="similarity">
    <text evidence="2 16">Belongs to the cation transport ATPase (P-type) (TC 3.A.3) family. Type IB subfamily.</text>
</comment>
<dbReference type="Gene3D" id="3.40.1110.10">
    <property type="entry name" value="Calcium-transporting ATPase, cytoplasmic domain N"/>
    <property type="match status" value="1"/>
</dbReference>
<dbReference type="PROSITE" id="PS01047">
    <property type="entry name" value="HMA_1"/>
    <property type="match status" value="2"/>
</dbReference>
<dbReference type="PANTHER" id="PTHR43520:SF8">
    <property type="entry name" value="P-TYPE CU(+) TRANSPORTER"/>
    <property type="match status" value="1"/>
</dbReference>
<dbReference type="Gene3D" id="2.70.150.10">
    <property type="entry name" value="Calcium-transporting ATPase, cytoplasmic transduction domain A"/>
    <property type="match status" value="1"/>
</dbReference>
<sequence length="803" mass="86061">MNTANIEANVKINGMTCASCVNRIESQVKKVEGVIDVNVSLATETAKLTLRDNTSIKASLSAIEKSGYEVATKEKEFAVEGMTCASCVNRIESVLLKEQGVISASVNLATEKAKIKYVDGLLNEEDLIRIIAKAGYKASRPKTNINEEVDEKEKLLKKEFFKLLIATLLSAPLVLPMIFEPFGYDFMLKGWPQLILATPVQFWLGARFYKAAWKAVKARSGNMDLLVSLGTSAAYGLSLYHLFLYGEHAGHEGLGPLYFESSAVVITLVLLGKYLESKAKQQTSAAIKALQSLRPDIARVKRGINNEVEMSIDDLNLGDIVVVRPGEKIPVDGIIIAGSTQVDESFITGESLPVVKNIKDAVTGGSVNVDGLIEIETSALGAETTLARIIRLVENAQSAKAPIQRLVDKVSAVFVPIVIVIALLTILGWGLYSGNWEQALINGVAVLVIACPCALGLATPTSIMVGTGLAAKVGILIKDAEALEVAHSVTVVAFDKTGTLTVGKPELAKILTHEKSEYELVRIASSIQSGSEHPLAKAVIEKAAMMNLAFDPSNDVKALAGRGLEGTVDGDKHIIGTKRLMQEKSIDVSIFTDAATLYELDGHTVSYVANEKQNKVIGLLAFSDQIKGTARETIRQLNALNIRTVMITGDNSGAAKKVANALNISEFRAEVLPQDKSKIIEELKSTGEIVAMVGDGINDAPALAAAHVGIAMSTGTDVAMHTAGITLMRGNPLLIPDALEISRRTYQKIKQNLFWAFIYNIVGIPLAAFGLLSPVIAGAAMAFSSVSVVTNALMLRNWKPKSK</sequence>